<evidence type="ECO:0000313" key="3">
    <source>
        <dbReference type="Proteomes" id="UP000053676"/>
    </source>
</evidence>
<feature type="compositionally biased region" description="Polar residues" evidence="1">
    <location>
        <begin position="1"/>
        <end position="16"/>
    </location>
</feature>
<name>W2SVT1_NECAM</name>
<dbReference type="Proteomes" id="UP000053676">
    <property type="component" value="Unassembled WGS sequence"/>
</dbReference>
<gene>
    <name evidence="2" type="ORF">NECAME_18612</name>
</gene>
<dbReference type="EMBL" id="KI662459">
    <property type="protein sequence ID" value="ETN72926.1"/>
    <property type="molecule type" value="Genomic_DNA"/>
</dbReference>
<dbReference type="KEGG" id="nai:NECAME_18612"/>
<evidence type="ECO:0000313" key="2">
    <source>
        <dbReference type="EMBL" id="ETN72926.1"/>
    </source>
</evidence>
<feature type="region of interest" description="Disordered" evidence="1">
    <location>
        <begin position="1"/>
        <end position="37"/>
    </location>
</feature>
<feature type="non-terminal residue" evidence="2">
    <location>
        <position position="37"/>
    </location>
</feature>
<keyword evidence="3" id="KW-1185">Reference proteome</keyword>
<dbReference type="AlphaFoldDB" id="W2SVT1"/>
<sequence>MSTIRAMSSQQRNPNSILHPCMTCGPPQRKPRRVKEC</sequence>
<accession>W2SVT1</accession>
<proteinExistence type="predicted"/>
<reference evidence="3" key="1">
    <citation type="journal article" date="2014" name="Nat. Genet.">
        <title>Genome of the human hookworm Necator americanus.</title>
        <authorList>
            <person name="Tang Y.T."/>
            <person name="Gao X."/>
            <person name="Rosa B.A."/>
            <person name="Abubucker S."/>
            <person name="Hallsworth-Pepin K."/>
            <person name="Martin J."/>
            <person name="Tyagi R."/>
            <person name="Heizer E."/>
            <person name="Zhang X."/>
            <person name="Bhonagiri-Palsikar V."/>
            <person name="Minx P."/>
            <person name="Warren W.C."/>
            <person name="Wang Q."/>
            <person name="Zhan B."/>
            <person name="Hotez P.J."/>
            <person name="Sternberg P.W."/>
            <person name="Dougall A."/>
            <person name="Gaze S.T."/>
            <person name="Mulvenna J."/>
            <person name="Sotillo J."/>
            <person name="Ranganathan S."/>
            <person name="Rabelo E.M."/>
            <person name="Wilson R.K."/>
            <person name="Felgner P.L."/>
            <person name="Bethony J."/>
            <person name="Hawdon J.M."/>
            <person name="Gasser R.B."/>
            <person name="Loukas A."/>
            <person name="Mitreva M."/>
        </authorList>
    </citation>
    <scope>NUCLEOTIDE SEQUENCE [LARGE SCALE GENOMIC DNA]</scope>
</reference>
<evidence type="ECO:0000256" key="1">
    <source>
        <dbReference type="SAM" id="MobiDB-lite"/>
    </source>
</evidence>
<protein>
    <submittedName>
        <fullName evidence="2">Uncharacterized protein</fullName>
    </submittedName>
</protein>
<organism evidence="2 3">
    <name type="scientific">Necator americanus</name>
    <name type="common">Human hookworm</name>
    <dbReference type="NCBI Taxonomy" id="51031"/>
    <lineage>
        <taxon>Eukaryota</taxon>
        <taxon>Metazoa</taxon>
        <taxon>Ecdysozoa</taxon>
        <taxon>Nematoda</taxon>
        <taxon>Chromadorea</taxon>
        <taxon>Rhabditida</taxon>
        <taxon>Rhabditina</taxon>
        <taxon>Rhabditomorpha</taxon>
        <taxon>Strongyloidea</taxon>
        <taxon>Ancylostomatidae</taxon>
        <taxon>Bunostominae</taxon>
        <taxon>Necator</taxon>
    </lineage>
</organism>